<accession>A0A0C3PDG1</accession>
<dbReference type="AlphaFoldDB" id="A0A0C3PDG1"/>
<reference evidence="1 2" key="1">
    <citation type="journal article" date="2014" name="PLoS Genet.">
        <title>Analysis of the Phlebiopsis gigantea genome, transcriptome and secretome provides insight into its pioneer colonization strategies of wood.</title>
        <authorList>
            <person name="Hori C."/>
            <person name="Ishida T."/>
            <person name="Igarashi K."/>
            <person name="Samejima M."/>
            <person name="Suzuki H."/>
            <person name="Master E."/>
            <person name="Ferreira P."/>
            <person name="Ruiz-Duenas F.J."/>
            <person name="Held B."/>
            <person name="Canessa P."/>
            <person name="Larrondo L.F."/>
            <person name="Schmoll M."/>
            <person name="Druzhinina I.S."/>
            <person name="Kubicek C.P."/>
            <person name="Gaskell J.A."/>
            <person name="Kersten P."/>
            <person name="St John F."/>
            <person name="Glasner J."/>
            <person name="Sabat G."/>
            <person name="Splinter BonDurant S."/>
            <person name="Syed K."/>
            <person name="Yadav J."/>
            <person name="Mgbeahuruike A.C."/>
            <person name="Kovalchuk A."/>
            <person name="Asiegbu F.O."/>
            <person name="Lackner G."/>
            <person name="Hoffmeister D."/>
            <person name="Rencoret J."/>
            <person name="Gutierrez A."/>
            <person name="Sun H."/>
            <person name="Lindquist E."/>
            <person name="Barry K."/>
            <person name="Riley R."/>
            <person name="Grigoriev I.V."/>
            <person name="Henrissat B."/>
            <person name="Kues U."/>
            <person name="Berka R.M."/>
            <person name="Martinez A.T."/>
            <person name="Covert S.F."/>
            <person name="Blanchette R.A."/>
            <person name="Cullen D."/>
        </authorList>
    </citation>
    <scope>NUCLEOTIDE SEQUENCE [LARGE SCALE GENOMIC DNA]</scope>
    <source>
        <strain evidence="1 2">11061_1 CR5-6</strain>
    </source>
</reference>
<evidence type="ECO:0000313" key="1">
    <source>
        <dbReference type="EMBL" id="KIP03298.1"/>
    </source>
</evidence>
<dbReference type="EMBL" id="KN840623">
    <property type="protein sequence ID" value="KIP03298.1"/>
    <property type="molecule type" value="Genomic_DNA"/>
</dbReference>
<dbReference type="Proteomes" id="UP000053257">
    <property type="component" value="Unassembled WGS sequence"/>
</dbReference>
<name>A0A0C3PDG1_PHLG1</name>
<evidence type="ECO:0000313" key="2">
    <source>
        <dbReference type="Proteomes" id="UP000053257"/>
    </source>
</evidence>
<keyword evidence="2" id="KW-1185">Reference proteome</keyword>
<organism evidence="1 2">
    <name type="scientific">Phlebiopsis gigantea (strain 11061_1 CR5-6)</name>
    <name type="common">White-rot fungus</name>
    <name type="synonym">Peniophora gigantea</name>
    <dbReference type="NCBI Taxonomy" id="745531"/>
    <lineage>
        <taxon>Eukaryota</taxon>
        <taxon>Fungi</taxon>
        <taxon>Dikarya</taxon>
        <taxon>Basidiomycota</taxon>
        <taxon>Agaricomycotina</taxon>
        <taxon>Agaricomycetes</taxon>
        <taxon>Polyporales</taxon>
        <taxon>Phanerochaetaceae</taxon>
        <taxon>Phlebiopsis</taxon>
    </lineage>
</organism>
<dbReference type="HOGENOM" id="CLU_1448212_0_0_1"/>
<protein>
    <submittedName>
        <fullName evidence="1">Uncharacterized protein</fullName>
    </submittedName>
</protein>
<sequence length="187" mass="21562">MPPSDVNEDELCRTNSLRTAATSRSIRIALLLLLRHFFHDHFCQPASFRSHRADADALWLSLYDLARLQRLTAFTTHYITPIREGMLWLNKEEFGQQVRIHGGKHELRTNVRRLLSIIKLKARVTAGVSDLSPSHVTIVYPDHIGSQPEHHPPPRISQARQSLCRKDRRPQEIHVPLPLFQTLTIPH</sequence>
<gene>
    <name evidence="1" type="ORF">PHLGIDRAFT_245219</name>
</gene>
<proteinExistence type="predicted"/>